<dbReference type="EMBL" id="SMKA01000023">
    <property type="protein sequence ID" value="TDC32379.1"/>
    <property type="molecule type" value="Genomic_DNA"/>
</dbReference>
<evidence type="ECO:0000313" key="2">
    <source>
        <dbReference type="EMBL" id="TDC32379.1"/>
    </source>
</evidence>
<dbReference type="Pfam" id="PF14534">
    <property type="entry name" value="DUF4440"/>
    <property type="match status" value="1"/>
</dbReference>
<gene>
    <name evidence="2" type="ORF">E1261_08490</name>
</gene>
<keyword evidence="3" id="KW-1185">Reference proteome</keyword>
<organism evidence="2 3">
    <name type="scientific">Kribbella albertanoniae</name>
    <dbReference type="NCBI Taxonomy" id="1266829"/>
    <lineage>
        <taxon>Bacteria</taxon>
        <taxon>Bacillati</taxon>
        <taxon>Actinomycetota</taxon>
        <taxon>Actinomycetes</taxon>
        <taxon>Propionibacteriales</taxon>
        <taxon>Kribbellaceae</taxon>
        <taxon>Kribbella</taxon>
    </lineage>
</organism>
<comment type="caution">
    <text evidence="2">The sequence shown here is derived from an EMBL/GenBank/DDBJ whole genome shotgun (WGS) entry which is preliminary data.</text>
</comment>
<protein>
    <submittedName>
        <fullName evidence="2">Nuclear transport factor 2 family protein</fullName>
    </submittedName>
</protein>
<dbReference type="Gene3D" id="3.10.450.50">
    <property type="match status" value="1"/>
</dbReference>
<evidence type="ECO:0000259" key="1">
    <source>
        <dbReference type="Pfam" id="PF14534"/>
    </source>
</evidence>
<dbReference type="Proteomes" id="UP000295075">
    <property type="component" value="Unassembled WGS sequence"/>
</dbReference>
<accession>A0A4R4QB76</accession>
<evidence type="ECO:0000313" key="3">
    <source>
        <dbReference type="Proteomes" id="UP000295075"/>
    </source>
</evidence>
<name>A0A4R4QB76_9ACTN</name>
<dbReference type="InterPro" id="IPR027843">
    <property type="entry name" value="DUF4440"/>
</dbReference>
<dbReference type="InterPro" id="IPR032710">
    <property type="entry name" value="NTF2-like_dom_sf"/>
</dbReference>
<proteinExistence type="predicted"/>
<dbReference type="SUPFAM" id="SSF54427">
    <property type="entry name" value="NTF2-like"/>
    <property type="match status" value="1"/>
</dbReference>
<dbReference type="OrthoDB" id="582586at2"/>
<dbReference type="AlphaFoldDB" id="A0A4R4QB76"/>
<reference evidence="2 3" key="1">
    <citation type="submission" date="2019-03" db="EMBL/GenBank/DDBJ databases">
        <title>Draft genome sequences of novel Actinobacteria.</title>
        <authorList>
            <person name="Sahin N."/>
            <person name="Ay H."/>
            <person name="Saygin H."/>
        </authorList>
    </citation>
    <scope>NUCLEOTIDE SEQUENCE [LARGE SCALE GENOMIC DNA]</scope>
    <source>
        <strain evidence="2 3">JCM 30547</strain>
    </source>
</reference>
<sequence length="121" mass="13694">MTIAETLLELEDQLWRANREGDGSFYAHWLRDDALAVSKYGIIDKATAVPGIQANHNPYLKTPRTDEKVIVVDEHTAIVTYRVDVTVLFEGEEKVFPSYASSIWNNGSGDWRVVFHQQSAL</sequence>
<dbReference type="RefSeq" id="WP_132404519.1">
    <property type="nucleotide sequence ID" value="NZ_SMKA01000023.1"/>
</dbReference>
<feature type="domain" description="DUF4440" evidence="1">
    <location>
        <begin position="7"/>
        <end position="113"/>
    </location>
</feature>